<feature type="transmembrane region" description="Helical" evidence="10">
    <location>
        <begin position="553"/>
        <end position="575"/>
    </location>
</feature>
<evidence type="ECO:0000256" key="9">
    <source>
        <dbReference type="ARBA" id="ARBA00066388"/>
    </source>
</evidence>
<evidence type="ECO:0000313" key="14">
    <source>
        <dbReference type="Proteomes" id="UP000886632"/>
    </source>
</evidence>
<dbReference type="AlphaFoldDB" id="A0A9D7TAG1"/>
<feature type="transmembrane region" description="Helical" evidence="10">
    <location>
        <begin position="397"/>
        <end position="418"/>
    </location>
</feature>
<dbReference type="Gene3D" id="1.10.3720.10">
    <property type="entry name" value="MetI-like"/>
    <property type="match status" value="1"/>
</dbReference>
<evidence type="ECO:0000259" key="12">
    <source>
        <dbReference type="PROSITE" id="PS50928"/>
    </source>
</evidence>
<dbReference type="Pfam" id="PF00528">
    <property type="entry name" value="BPD_transp_1"/>
    <property type="match status" value="1"/>
</dbReference>
<feature type="transmembrane region" description="Helical" evidence="10">
    <location>
        <begin position="424"/>
        <end position="447"/>
    </location>
</feature>
<dbReference type="SUPFAM" id="SSF161098">
    <property type="entry name" value="MetI-like"/>
    <property type="match status" value="1"/>
</dbReference>
<dbReference type="InterPro" id="IPR000515">
    <property type="entry name" value="MetI-like"/>
</dbReference>
<dbReference type="PANTHER" id="PTHR43117">
    <property type="entry name" value="OSMOPROTECTANT IMPORT ATP-BINDING PROTEIN OSMV"/>
    <property type="match status" value="1"/>
</dbReference>
<organism evidence="13 14">
    <name type="scientific">Candidatus Phosphoribacter hodrii</name>
    <dbReference type="NCBI Taxonomy" id="2953743"/>
    <lineage>
        <taxon>Bacteria</taxon>
        <taxon>Bacillati</taxon>
        <taxon>Actinomycetota</taxon>
        <taxon>Actinomycetes</taxon>
        <taxon>Micrococcales</taxon>
        <taxon>Dermatophilaceae</taxon>
        <taxon>Candidatus Phosphoribacter</taxon>
    </lineage>
</organism>
<feature type="transmembrane region" description="Helical" evidence="10">
    <location>
        <begin position="459"/>
        <end position="478"/>
    </location>
</feature>
<dbReference type="InterPro" id="IPR027417">
    <property type="entry name" value="P-loop_NTPase"/>
</dbReference>
<dbReference type="GO" id="GO:0016887">
    <property type="term" value="F:ATP hydrolysis activity"/>
    <property type="evidence" value="ECO:0007669"/>
    <property type="project" value="InterPro"/>
</dbReference>
<dbReference type="SUPFAM" id="SSF52540">
    <property type="entry name" value="P-loop containing nucleoside triphosphate hydrolases"/>
    <property type="match status" value="1"/>
</dbReference>
<keyword evidence="6 13" id="KW-0067">ATP-binding</keyword>
<evidence type="ECO:0000256" key="3">
    <source>
        <dbReference type="ARBA" id="ARBA00022448"/>
    </source>
</evidence>
<keyword evidence="7 10" id="KW-1133">Transmembrane helix</keyword>
<dbReference type="Pfam" id="PF00005">
    <property type="entry name" value="ABC_tran"/>
    <property type="match status" value="1"/>
</dbReference>
<evidence type="ECO:0000256" key="8">
    <source>
        <dbReference type="ARBA" id="ARBA00023136"/>
    </source>
</evidence>
<dbReference type="SMART" id="SM00382">
    <property type="entry name" value="AAA"/>
    <property type="match status" value="1"/>
</dbReference>
<evidence type="ECO:0000259" key="11">
    <source>
        <dbReference type="PROSITE" id="PS50893"/>
    </source>
</evidence>
<evidence type="ECO:0000256" key="7">
    <source>
        <dbReference type="ARBA" id="ARBA00022989"/>
    </source>
</evidence>
<dbReference type="InterPro" id="IPR003593">
    <property type="entry name" value="AAA+_ATPase"/>
</dbReference>
<evidence type="ECO:0000256" key="1">
    <source>
        <dbReference type="ARBA" id="ARBA00004141"/>
    </source>
</evidence>
<dbReference type="PROSITE" id="PS50928">
    <property type="entry name" value="ABC_TM1"/>
    <property type="match status" value="1"/>
</dbReference>
<dbReference type="GO" id="GO:0005886">
    <property type="term" value="C:plasma membrane"/>
    <property type="evidence" value="ECO:0007669"/>
    <property type="project" value="UniProtKB-SubCell"/>
</dbReference>
<comment type="subcellular location">
    <subcellularLocation>
        <location evidence="10">Cell membrane</location>
        <topology evidence="10">Multi-pass membrane protein</topology>
    </subcellularLocation>
    <subcellularLocation>
        <location evidence="1">Membrane</location>
        <topology evidence="1">Multi-pass membrane protein</topology>
    </subcellularLocation>
</comment>
<dbReference type="PROSITE" id="PS50893">
    <property type="entry name" value="ABC_TRANSPORTER_2"/>
    <property type="match status" value="1"/>
</dbReference>
<comment type="caution">
    <text evidence="13">The sequence shown here is derived from an EMBL/GenBank/DDBJ whole genome shotgun (WGS) entry which is preliminary data.</text>
</comment>
<dbReference type="InterPro" id="IPR035906">
    <property type="entry name" value="MetI-like_sf"/>
</dbReference>
<dbReference type="FunFam" id="3.40.50.300:FF:000425">
    <property type="entry name" value="Probable ABC transporter, ATP-binding subunit"/>
    <property type="match status" value="1"/>
</dbReference>
<dbReference type="PROSITE" id="PS00211">
    <property type="entry name" value="ABC_TRANSPORTER_1"/>
    <property type="match status" value="1"/>
</dbReference>
<accession>A0A9D7TAG1</accession>
<evidence type="ECO:0000256" key="6">
    <source>
        <dbReference type="ARBA" id="ARBA00022840"/>
    </source>
</evidence>
<dbReference type="GO" id="GO:0005524">
    <property type="term" value="F:ATP binding"/>
    <property type="evidence" value="ECO:0007669"/>
    <property type="project" value="UniProtKB-KW"/>
</dbReference>
<reference evidence="13" key="1">
    <citation type="submission" date="2020-10" db="EMBL/GenBank/DDBJ databases">
        <title>Connecting structure to function with the recovery of over 1000 high-quality activated sludge metagenome-assembled genomes encoding full-length rRNA genes using long-read sequencing.</title>
        <authorList>
            <person name="Singleton C.M."/>
            <person name="Petriglieri F."/>
            <person name="Kristensen J.M."/>
            <person name="Kirkegaard R.H."/>
            <person name="Michaelsen T.Y."/>
            <person name="Andersen M.H."/>
            <person name="Karst S.M."/>
            <person name="Dueholm M.S."/>
            <person name="Nielsen P.H."/>
            <person name="Albertsen M."/>
        </authorList>
    </citation>
    <scope>NUCLEOTIDE SEQUENCE</scope>
    <source>
        <strain evidence="13">Ribe_18-Q3-R11-54_MAXAC.001</strain>
    </source>
</reference>
<comment type="similarity">
    <text evidence="10">Belongs to the binding-protein-dependent transport system permease family.</text>
</comment>
<dbReference type="InterPro" id="IPR017871">
    <property type="entry name" value="ABC_transporter-like_CS"/>
</dbReference>
<proteinExistence type="inferred from homology"/>
<name>A0A9D7TAG1_9MICO</name>
<protein>
    <recommendedName>
        <fullName evidence="9">ABC-type quaternary amine transporter</fullName>
        <ecNumber evidence="9">7.6.2.9</ecNumber>
    </recommendedName>
</protein>
<dbReference type="EC" id="7.6.2.9" evidence="9"/>
<dbReference type="EMBL" id="JADKGK010000005">
    <property type="protein sequence ID" value="MBL0002873.1"/>
    <property type="molecule type" value="Genomic_DNA"/>
</dbReference>
<feature type="domain" description="ABC transporter" evidence="11">
    <location>
        <begin position="2"/>
        <end position="242"/>
    </location>
</feature>
<sequence length="595" mass="62821">MIRFEGVTKRYAGAPGHAPSVAVDDLTLEAPTGQITVLVGPSGCGKTTTLRMVNRMITPTSGSIWLDGRDTAGLDEAELRRGIGYVIQHAGLFPHRTVLDNVATVPRLLGWDKAKARARAAEMLDLVGLDAAYARRYPSQLSGGQQQRVGVARALAADPPVMLMDEPFSAVDPVVREQLQDEFLRLQRELGKTILFVTHDIDEAIKLGDQVAVLRVGGRLAQLDTPSRLLADPVDDFVADFVGRDRGYRALGFREAPPLALTDEPTVPLGASVGAARAATSDRWLLVVDEGGAPVGWVEPERLVAPIGREHLHRGGTVARADGSYRAVLDAALSAPSGRGVLVDGAGVLVGTVTANRVVAAMSRPAAAAGLGPRGVRDVTWVWEHLGDIGGYAVSHALLAGIPLLVGLALALPLGWLARRFPRVAPVIVGGSGLLYTIPSLALFILMPLLLGSRILDSINVYVAMTIYTVALLVRSVVDALGSVPEATALAATSMGYRRVGRALAVELPLAVPVLASGLRVAAVSNVSIVSVASLIGYPQLGYYLTDGYQRSFPLEIGVGIVACVLLALVFDLAIRGVEWLLTPWARARAEVSAA</sequence>
<dbReference type="PANTHER" id="PTHR43117:SF4">
    <property type="entry name" value="OSMOPROTECTANT IMPORT ATP-BINDING PROTEIN OSMV"/>
    <property type="match status" value="1"/>
</dbReference>
<evidence type="ECO:0000256" key="5">
    <source>
        <dbReference type="ARBA" id="ARBA00022741"/>
    </source>
</evidence>
<keyword evidence="5" id="KW-0547">Nucleotide-binding</keyword>
<evidence type="ECO:0000256" key="2">
    <source>
        <dbReference type="ARBA" id="ARBA00005417"/>
    </source>
</evidence>
<keyword evidence="4 10" id="KW-0812">Transmembrane</keyword>
<evidence type="ECO:0000313" key="13">
    <source>
        <dbReference type="EMBL" id="MBL0002873.1"/>
    </source>
</evidence>
<keyword evidence="3 10" id="KW-0813">Transport</keyword>
<keyword evidence="8 10" id="KW-0472">Membrane</keyword>
<gene>
    <name evidence="13" type="ORF">IPP00_02370</name>
</gene>
<comment type="similarity">
    <text evidence="2">Belongs to the ABC transporter superfamily.</text>
</comment>
<dbReference type="InterPro" id="IPR003439">
    <property type="entry name" value="ABC_transporter-like_ATP-bd"/>
</dbReference>
<feature type="domain" description="ABC transmembrane type-1" evidence="12">
    <location>
        <begin position="393"/>
        <end position="574"/>
    </location>
</feature>
<dbReference type="Proteomes" id="UP000886632">
    <property type="component" value="Unassembled WGS sequence"/>
</dbReference>
<dbReference type="Gene3D" id="3.40.50.300">
    <property type="entry name" value="P-loop containing nucleotide triphosphate hydrolases"/>
    <property type="match status" value="1"/>
</dbReference>
<dbReference type="GO" id="GO:0015418">
    <property type="term" value="F:ABC-type quaternary ammonium compound transporting activity"/>
    <property type="evidence" value="ECO:0007669"/>
    <property type="project" value="UniProtKB-EC"/>
</dbReference>
<evidence type="ECO:0000256" key="10">
    <source>
        <dbReference type="RuleBase" id="RU363032"/>
    </source>
</evidence>
<dbReference type="CDD" id="cd06261">
    <property type="entry name" value="TM_PBP2"/>
    <property type="match status" value="1"/>
</dbReference>
<evidence type="ECO:0000256" key="4">
    <source>
        <dbReference type="ARBA" id="ARBA00022692"/>
    </source>
</evidence>